<name>F9GEJ0_FUSOF</name>
<proteinExistence type="predicted"/>
<dbReference type="AlphaFoldDB" id="F9GEJ0"/>
<accession>F9GEJ0</accession>
<gene>
    <name evidence="1" type="ORF">FOXB_17074</name>
</gene>
<sequence length="91" mass="10583">MRYMTRSSQPIGSRRPKQEFGWEVYFSLQVWANPGDLSLMVVPRMSIYEKRDMFKVVFSLGDMAEKSLEDYTYPGPVVYYSTALTALRKPS</sequence>
<organism evidence="1">
    <name type="scientific">Fusarium oxysporum (strain Fo5176)</name>
    <name type="common">Fusarium vascular wilt</name>
    <dbReference type="NCBI Taxonomy" id="660025"/>
    <lineage>
        <taxon>Eukaryota</taxon>
        <taxon>Fungi</taxon>
        <taxon>Dikarya</taxon>
        <taxon>Ascomycota</taxon>
        <taxon>Pezizomycotina</taxon>
        <taxon>Sordariomycetes</taxon>
        <taxon>Hypocreomycetidae</taxon>
        <taxon>Hypocreales</taxon>
        <taxon>Nectriaceae</taxon>
        <taxon>Fusarium</taxon>
        <taxon>Fusarium oxysporum species complex</taxon>
    </lineage>
</organism>
<evidence type="ECO:0000313" key="1">
    <source>
        <dbReference type="EMBL" id="EGU72414.1"/>
    </source>
</evidence>
<dbReference type="EMBL" id="AFQF01006350">
    <property type="protein sequence ID" value="EGU72414.1"/>
    <property type="molecule type" value="Genomic_DNA"/>
</dbReference>
<protein>
    <submittedName>
        <fullName evidence="1">Uncharacterized protein</fullName>
    </submittedName>
</protein>
<reference evidence="1" key="1">
    <citation type="journal article" date="2012" name="Mol. Plant Microbe Interact.">
        <title>A highly conserved effector in Fusarium oxysporum is required for full virulence on Arabidopsis.</title>
        <authorList>
            <person name="Thatcher L.F."/>
            <person name="Gardiner D.M."/>
            <person name="Kazan K."/>
            <person name="Manners J."/>
        </authorList>
    </citation>
    <scope>NUCLEOTIDE SEQUENCE [LARGE SCALE GENOMIC DNA]</scope>
    <source>
        <strain evidence="1">Fo5176</strain>
    </source>
</reference>
<comment type="caution">
    <text evidence="1">The sequence shown here is derived from an EMBL/GenBank/DDBJ whole genome shotgun (WGS) entry which is preliminary data.</text>
</comment>